<evidence type="ECO:0000256" key="3">
    <source>
        <dbReference type="ARBA" id="ARBA00049244"/>
    </source>
</evidence>
<reference evidence="6 7" key="1">
    <citation type="submission" date="2017-06" db="EMBL/GenBank/DDBJ databases">
        <authorList>
            <person name="Kim H.J."/>
            <person name="Triplett B.A."/>
        </authorList>
    </citation>
    <scope>NUCLEOTIDE SEQUENCE [LARGE SCALE GENOMIC DNA]</scope>
    <source>
        <strain evidence="6 7">DSM 44272</strain>
    </source>
</reference>
<dbReference type="Gene3D" id="1.10.150.20">
    <property type="entry name" value="5' to 3' exonuclease, C-terminal subdomain"/>
    <property type="match status" value="1"/>
</dbReference>
<evidence type="ECO:0000256" key="2">
    <source>
        <dbReference type="ARBA" id="ARBA00022705"/>
    </source>
</evidence>
<dbReference type="GO" id="GO:0006302">
    <property type="term" value="P:double-strand break repair"/>
    <property type="evidence" value="ECO:0007669"/>
    <property type="project" value="TreeGrafter"/>
</dbReference>
<keyword evidence="7" id="KW-1185">Reference proteome</keyword>
<dbReference type="SUPFAM" id="SSF56672">
    <property type="entry name" value="DNA/RNA polymerases"/>
    <property type="match status" value="1"/>
</dbReference>
<dbReference type="AlphaFoldDB" id="A0A238UPS6"/>
<dbReference type="InterPro" id="IPR001098">
    <property type="entry name" value="DNA-dir_DNA_pol_A_palm_dom"/>
</dbReference>
<dbReference type="EC" id="2.7.7.7" evidence="1"/>
<dbReference type="GO" id="GO:0006261">
    <property type="term" value="P:DNA-templated DNA replication"/>
    <property type="evidence" value="ECO:0007669"/>
    <property type="project" value="InterPro"/>
</dbReference>
<dbReference type="GO" id="GO:0003887">
    <property type="term" value="F:DNA-directed DNA polymerase activity"/>
    <property type="evidence" value="ECO:0007669"/>
    <property type="project" value="UniProtKB-EC"/>
</dbReference>
<proteinExistence type="predicted"/>
<dbReference type="Gene3D" id="3.30.70.370">
    <property type="match status" value="1"/>
</dbReference>
<dbReference type="GO" id="GO:0003677">
    <property type="term" value="F:DNA binding"/>
    <property type="evidence" value="ECO:0007669"/>
    <property type="project" value="InterPro"/>
</dbReference>
<sequence length="578" mass="62446">MPVWRSAADGTGLEVSVGPVGDTAEMNRVLLARRGEATVEASECLDDDTPARVTRFPSADLPDFVREREASPVRWVWNDTTRWYPALLEAGVRVERCADLRLGHAVLRRSPLVDQAVLVGEETPGWDALQPVTATDPALFPLDDPADGLDPVAEHARHQAALAASPGRGRLGLLLAAESSGALAAAEMTHTGLPWRADVHERLLTGLLGPRPAPGRRPPALERLLAEIRAAFGAPGLNPDSPGGLLRALQTSGLPVSDTRSWTLEQLRHPGIPALLEYKKLSRLLQANGWNWLDAWVRDGRFRSYFLPGGVVTGRWASNGGGALSVPAQVRPAAVADDGWRFVVADVAQLEPRVLAGMSMDAAMAEAARSSDLYQGMVDTGTVATRAEAKVGMLGAMYGGTRGESGRMMPRLARSYPRAIGLVEAAARAGERGEVVHTLLGRGSPAPTGAWAERPLELGEPPDEDRSTEDRDRHRRAWGRFTRNFVVQGTGAEWALCWLADLRNRLWRLCGTGTLSRRPHLVFFLHDEVVVHTPEHLADAVAEEVRRAAAEAGRLLFGSFPVDFPLDVAVVGSWADAD</sequence>
<evidence type="ECO:0000256" key="1">
    <source>
        <dbReference type="ARBA" id="ARBA00012417"/>
    </source>
</evidence>
<comment type="catalytic activity">
    <reaction evidence="3">
        <text>DNA(n) + a 2'-deoxyribonucleoside 5'-triphosphate = DNA(n+1) + diphosphate</text>
        <dbReference type="Rhea" id="RHEA:22508"/>
        <dbReference type="Rhea" id="RHEA-COMP:17339"/>
        <dbReference type="Rhea" id="RHEA-COMP:17340"/>
        <dbReference type="ChEBI" id="CHEBI:33019"/>
        <dbReference type="ChEBI" id="CHEBI:61560"/>
        <dbReference type="ChEBI" id="CHEBI:173112"/>
        <dbReference type="EC" id="2.7.7.7"/>
    </reaction>
</comment>
<gene>
    <name evidence="6" type="ORF">SAMN06272737_101218</name>
</gene>
<dbReference type="SMART" id="SM00482">
    <property type="entry name" value="POLAc"/>
    <property type="match status" value="1"/>
</dbReference>
<keyword evidence="2" id="KW-0235">DNA replication</keyword>
<organism evidence="6 7">
    <name type="scientific">Blastococcus mobilis</name>
    <dbReference type="NCBI Taxonomy" id="1938746"/>
    <lineage>
        <taxon>Bacteria</taxon>
        <taxon>Bacillati</taxon>
        <taxon>Actinomycetota</taxon>
        <taxon>Actinomycetes</taxon>
        <taxon>Geodermatophilales</taxon>
        <taxon>Geodermatophilaceae</taxon>
        <taxon>Blastococcus</taxon>
    </lineage>
</organism>
<evidence type="ECO:0000259" key="5">
    <source>
        <dbReference type="SMART" id="SM00482"/>
    </source>
</evidence>
<feature type="domain" description="DNA-directed DNA polymerase family A palm" evidence="5">
    <location>
        <begin position="329"/>
        <end position="537"/>
    </location>
</feature>
<dbReference type="InterPro" id="IPR043502">
    <property type="entry name" value="DNA/RNA_pol_sf"/>
</dbReference>
<evidence type="ECO:0000313" key="6">
    <source>
        <dbReference type="EMBL" id="SNR24120.1"/>
    </source>
</evidence>
<dbReference type="InterPro" id="IPR002298">
    <property type="entry name" value="DNA_polymerase_A"/>
</dbReference>
<dbReference type="NCBIfam" id="NF011538">
    <property type="entry name" value="PRK14975.1-1"/>
    <property type="match status" value="1"/>
</dbReference>
<dbReference type="Pfam" id="PF00476">
    <property type="entry name" value="DNA_pol_A"/>
    <property type="match status" value="1"/>
</dbReference>
<evidence type="ECO:0000313" key="7">
    <source>
        <dbReference type="Proteomes" id="UP000198403"/>
    </source>
</evidence>
<dbReference type="PANTHER" id="PTHR10133:SF27">
    <property type="entry name" value="DNA POLYMERASE NU"/>
    <property type="match status" value="1"/>
</dbReference>
<name>A0A238UPS6_9ACTN</name>
<dbReference type="Proteomes" id="UP000198403">
    <property type="component" value="Unassembled WGS sequence"/>
</dbReference>
<dbReference type="PANTHER" id="PTHR10133">
    <property type="entry name" value="DNA POLYMERASE I"/>
    <property type="match status" value="1"/>
</dbReference>
<evidence type="ECO:0000256" key="4">
    <source>
        <dbReference type="SAM" id="MobiDB-lite"/>
    </source>
</evidence>
<accession>A0A238UPS6</accession>
<dbReference type="EMBL" id="FZNO01000001">
    <property type="protein sequence ID" value="SNR24120.1"/>
    <property type="molecule type" value="Genomic_DNA"/>
</dbReference>
<dbReference type="CDD" id="cd06444">
    <property type="entry name" value="DNA_pol_A"/>
    <property type="match status" value="1"/>
</dbReference>
<protein>
    <recommendedName>
        <fullName evidence="1">DNA-directed DNA polymerase</fullName>
        <ecNumber evidence="1">2.7.7.7</ecNumber>
    </recommendedName>
</protein>
<feature type="region of interest" description="Disordered" evidence="4">
    <location>
        <begin position="440"/>
        <end position="473"/>
    </location>
</feature>